<feature type="domain" description="NAD(P)-binding" evidence="1">
    <location>
        <begin position="8"/>
        <end position="179"/>
    </location>
</feature>
<accession>A0A3A4AWI1</accession>
<keyword evidence="3" id="KW-1185">Reference proteome</keyword>
<proteinExistence type="predicted"/>
<comment type="caution">
    <text evidence="2">The sequence shown here is derived from an EMBL/GenBank/DDBJ whole genome shotgun (WGS) entry which is preliminary data.</text>
</comment>
<protein>
    <submittedName>
        <fullName evidence="2">NAD-dependent epimerase/dehydratase family protein</fullName>
    </submittedName>
</protein>
<dbReference type="EMBL" id="QZEY01000003">
    <property type="protein sequence ID" value="RJL33233.1"/>
    <property type="molecule type" value="Genomic_DNA"/>
</dbReference>
<evidence type="ECO:0000313" key="3">
    <source>
        <dbReference type="Proteomes" id="UP000265768"/>
    </source>
</evidence>
<reference evidence="2 3" key="1">
    <citation type="submission" date="2018-09" db="EMBL/GenBank/DDBJ databases">
        <title>YIM 75507 draft genome.</title>
        <authorList>
            <person name="Tang S."/>
            <person name="Feng Y."/>
        </authorList>
    </citation>
    <scope>NUCLEOTIDE SEQUENCE [LARGE SCALE GENOMIC DNA]</scope>
    <source>
        <strain evidence="2 3">YIM 75507</strain>
    </source>
</reference>
<dbReference type="Gene3D" id="3.90.25.10">
    <property type="entry name" value="UDP-galactose 4-epimerase, domain 1"/>
    <property type="match status" value="1"/>
</dbReference>
<dbReference type="PANTHER" id="PTHR43162">
    <property type="match status" value="1"/>
</dbReference>
<dbReference type="PANTHER" id="PTHR43162:SF1">
    <property type="entry name" value="PRESTALK A DIFFERENTIATION PROTEIN A"/>
    <property type="match status" value="1"/>
</dbReference>
<evidence type="ECO:0000313" key="2">
    <source>
        <dbReference type="EMBL" id="RJL33233.1"/>
    </source>
</evidence>
<dbReference type="InterPro" id="IPR016040">
    <property type="entry name" value="NAD(P)-bd_dom"/>
</dbReference>
<dbReference type="OrthoDB" id="4457504at2"/>
<dbReference type="Pfam" id="PF13460">
    <property type="entry name" value="NAD_binding_10"/>
    <property type="match status" value="1"/>
</dbReference>
<name>A0A3A4AWI1_9ACTN</name>
<sequence length="279" mass="29077">MSGFLVTGATGNVGRLVADRLRAAGVAVRALVRDPARAGLPEGVEVAEGDLTRPDTVAGALAGVDSVFLVWPFLSTEGAAEVLRALDGRRVVYLSSSGVDDAAARQGDPINRLHADMEALVRASGSPWTALRADTIASNTLGWAGQIRATGTVSGPDIAPTAVIDPRDIAEVAARVLTGPGHEGATYVLTGPEVVSRADQVRAIGEAIGRPLRFEAVPAEVARERMLADGRPPALVDALLAGAESRTPSTLITTTVRDLTGSPARPFRQWAADHADRFR</sequence>
<dbReference type="Proteomes" id="UP000265768">
    <property type="component" value="Unassembled WGS sequence"/>
</dbReference>
<evidence type="ECO:0000259" key="1">
    <source>
        <dbReference type="Pfam" id="PF13460"/>
    </source>
</evidence>
<dbReference type="AlphaFoldDB" id="A0A3A4AWI1"/>
<dbReference type="InterPro" id="IPR051604">
    <property type="entry name" value="Ergot_Alk_Oxidoreductase"/>
</dbReference>
<dbReference type="SUPFAM" id="SSF51735">
    <property type="entry name" value="NAD(P)-binding Rossmann-fold domains"/>
    <property type="match status" value="1"/>
</dbReference>
<organism evidence="2 3">
    <name type="scientific">Bailinhaonella thermotolerans</name>
    <dbReference type="NCBI Taxonomy" id="1070861"/>
    <lineage>
        <taxon>Bacteria</taxon>
        <taxon>Bacillati</taxon>
        <taxon>Actinomycetota</taxon>
        <taxon>Actinomycetes</taxon>
        <taxon>Streptosporangiales</taxon>
        <taxon>Streptosporangiaceae</taxon>
        <taxon>Bailinhaonella</taxon>
    </lineage>
</organism>
<gene>
    <name evidence="2" type="ORF">D5H75_10370</name>
</gene>
<dbReference type="Gene3D" id="3.40.50.720">
    <property type="entry name" value="NAD(P)-binding Rossmann-like Domain"/>
    <property type="match status" value="1"/>
</dbReference>
<dbReference type="InterPro" id="IPR036291">
    <property type="entry name" value="NAD(P)-bd_dom_sf"/>
</dbReference>